<dbReference type="EMBL" id="JAACJJ010000028">
    <property type="protein sequence ID" value="KAF5320979.1"/>
    <property type="molecule type" value="Genomic_DNA"/>
</dbReference>
<feature type="region of interest" description="Disordered" evidence="1">
    <location>
        <begin position="1"/>
        <end position="38"/>
    </location>
</feature>
<feature type="compositionally biased region" description="Gly residues" evidence="1">
    <location>
        <begin position="78"/>
        <end position="87"/>
    </location>
</feature>
<gene>
    <name evidence="2" type="ORF">D9619_002300</name>
</gene>
<comment type="caution">
    <text evidence="2">The sequence shown here is derived from an EMBL/GenBank/DDBJ whole genome shotgun (WGS) entry which is preliminary data.</text>
</comment>
<dbReference type="Proteomes" id="UP000567179">
    <property type="component" value="Unassembled WGS sequence"/>
</dbReference>
<evidence type="ECO:0000313" key="3">
    <source>
        <dbReference type="Proteomes" id="UP000567179"/>
    </source>
</evidence>
<feature type="compositionally biased region" description="Low complexity" evidence="1">
    <location>
        <begin position="28"/>
        <end position="38"/>
    </location>
</feature>
<reference evidence="2 3" key="1">
    <citation type="journal article" date="2020" name="ISME J.">
        <title>Uncovering the hidden diversity of litter-decomposition mechanisms in mushroom-forming fungi.</title>
        <authorList>
            <person name="Floudas D."/>
            <person name="Bentzer J."/>
            <person name="Ahren D."/>
            <person name="Johansson T."/>
            <person name="Persson P."/>
            <person name="Tunlid A."/>
        </authorList>
    </citation>
    <scope>NUCLEOTIDE SEQUENCE [LARGE SCALE GENOMIC DNA]</scope>
    <source>
        <strain evidence="2 3">CBS 101986</strain>
    </source>
</reference>
<protein>
    <submittedName>
        <fullName evidence="2">Uncharacterized protein</fullName>
    </submittedName>
</protein>
<accession>A0A8H5BD21</accession>
<feature type="compositionally biased region" description="Basic and acidic residues" evidence="1">
    <location>
        <begin position="94"/>
        <end position="103"/>
    </location>
</feature>
<dbReference type="AlphaFoldDB" id="A0A8H5BD21"/>
<proteinExistence type="predicted"/>
<feature type="region of interest" description="Disordered" evidence="1">
    <location>
        <begin position="72"/>
        <end position="103"/>
    </location>
</feature>
<evidence type="ECO:0000256" key="1">
    <source>
        <dbReference type="SAM" id="MobiDB-lite"/>
    </source>
</evidence>
<keyword evidence="3" id="KW-1185">Reference proteome</keyword>
<name>A0A8H5BD21_9AGAR</name>
<organism evidence="2 3">
    <name type="scientific">Psilocybe cf. subviscida</name>
    <dbReference type="NCBI Taxonomy" id="2480587"/>
    <lineage>
        <taxon>Eukaryota</taxon>
        <taxon>Fungi</taxon>
        <taxon>Dikarya</taxon>
        <taxon>Basidiomycota</taxon>
        <taxon>Agaricomycotina</taxon>
        <taxon>Agaricomycetes</taxon>
        <taxon>Agaricomycetidae</taxon>
        <taxon>Agaricales</taxon>
        <taxon>Agaricineae</taxon>
        <taxon>Strophariaceae</taxon>
        <taxon>Psilocybe</taxon>
    </lineage>
</organism>
<evidence type="ECO:0000313" key="2">
    <source>
        <dbReference type="EMBL" id="KAF5320979.1"/>
    </source>
</evidence>
<sequence>MASTSRSSPPRPCPHRPQPTSRTPQTHPASVSPSSVASRYGYRLDSGEISIQSIDMDGILARVGADVRTTTVPSATAAGGGGGGGSWGKSKTAPKRESSGHPS</sequence>